<keyword evidence="3" id="KW-1185">Reference proteome</keyword>
<evidence type="ECO:0008006" key="4">
    <source>
        <dbReference type="Google" id="ProtNLM"/>
    </source>
</evidence>
<comment type="caution">
    <text evidence="2">The sequence shown here is derived from an EMBL/GenBank/DDBJ whole genome shotgun (WGS) entry which is preliminary data.</text>
</comment>
<feature type="compositionally biased region" description="Polar residues" evidence="1">
    <location>
        <begin position="261"/>
        <end position="280"/>
    </location>
</feature>
<dbReference type="Proteomes" id="UP001611075">
    <property type="component" value="Unassembled WGS sequence"/>
</dbReference>
<evidence type="ECO:0000256" key="1">
    <source>
        <dbReference type="SAM" id="MobiDB-lite"/>
    </source>
</evidence>
<evidence type="ECO:0000313" key="2">
    <source>
        <dbReference type="EMBL" id="MFI0796356.1"/>
    </source>
</evidence>
<accession>A0ABW7SRP7</accession>
<dbReference type="EMBL" id="JBIRPU010000027">
    <property type="protein sequence ID" value="MFI0796356.1"/>
    <property type="molecule type" value="Genomic_DNA"/>
</dbReference>
<sequence>MIEVLMVTGNVPGRIAVLTDALAKFRAAGARVRIASTFEPELIPGVEGLAELHMLPVTADLPPRVRRKLARASPARRPWLRAQHDPWVRRYARQADILVALDGRALHTVWQLAHRHRRSDAVYGIAPALRAVERRSADLDRYRQRRLGSTGPSSVLVVATARDQTMDVAKAVLQTVTGRRAMRSGAVRWLWERAVVAPGLPERYRAEVARRVQTSMHRVGHPASATRVAVAASSKVSDPAVKAKLLSPLSETQPVEGDPSEQLSPEVTDDVTTGSAPGTP</sequence>
<organism evidence="2 3">
    <name type="scientific">Micromonospora rubida</name>
    <dbReference type="NCBI Taxonomy" id="2697657"/>
    <lineage>
        <taxon>Bacteria</taxon>
        <taxon>Bacillati</taxon>
        <taxon>Actinomycetota</taxon>
        <taxon>Actinomycetes</taxon>
        <taxon>Micromonosporales</taxon>
        <taxon>Micromonosporaceae</taxon>
        <taxon>Micromonospora</taxon>
    </lineage>
</organism>
<proteinExistence type="predicted"/>
<protein>
    <recommendedName>
        <fullName evidence="4">Glycosyltransferase subfamily 4-like N-terminal domain-containing protein</fullName>
    </recommendedName>
</protein>
<reference evidence="2 3" key="1">
    <citation type="submission" date="2024-10" db="EMBL/GenBank/DDBJ databases">
        <title>The Natural Products Discovery Center: Release of the First 8490 Sequenced Strains for Exploring Actinobacteria Biosynthetic Diversity.</title>
        <authorList>
            <person name="Kalkreuter E."/>
            <person name="Kautsar S.A."/>
            <person name="Yang D."/>
            <person name="Bader C.D."/>
            <person name="Teijaro C.N."/>
            <person name="Fluegel L."/>
            <person name="Davis C.M."/>
            <person name="Simpson J.R."/>
            <person name="Lauterbach L."/>
            <person name="Steele A.D."/>
            <person name="Gui C."/>
            <person name="Meng S."/>
            <person name="Li G."/>
            <person name="Viehrig K."/>
            <person name="Ye F."/>
            <person name="Su P."/>
            <person name="Kiefer A.F."/>
            <person name="Nichols A."/>
            <person name="Cepeda A.J."/>
            <person name="Yan W."/>
            <person name="Fan B."/>
            <person name="Jiang Y."/>
            <person name="Adhikari A."/>
            <person name="Zheng C.-J."/>
            <person name="Schuster L."/>
            <person name="Cowan T.M."/>
            <person name="Smanski M.J."/>
            <person name="Chevrette M.G."/>
            <person name="De Carvalho L.P.S."/>
            <person name="Shen B."/>
        </authorList>
    </citation>
    <scope>NUCLEOTIDE SEQUENCE [LARGE SCALE GENOMIC DNA]</scope>
    <source>
        <strain evidence="2 3">NPDC021253</strain>
    </source>
</reference>
<gene>
    <name evidence="2" type="ORF">ACH4OY_27270</name>
</gene>
<dbReference type="RefSeq" id="WP_396684410.1">
    <property type="nucleotide sequence ID" value="NZ_JBIRPU010000027.1"/>
</dbReference>
<name>A0ABW7SRP7_9ACTN</name>
<evidence type="ECO:0000313" key="3">
    <source>
        <dbReference type="Proteomes" id="UP001611075"/>
    </source>
</evidence>
<feature type="region of interest" description="Disordered" evidence="1">
    <location>
        <begin position="244"/>
        <end position="280"/>
    </location>
</feature>